<dbReference type="InterPro" id="IPR011006">
    <property type="entry name" value="CheY-like_superfamily"/>
</dbReference>
<feature type="repeat" description="TPR" evidence="3">
    <location>
        <begin position="233"/>
        <end position="266"/>
    </location>
</feature>
<dbReference type="GeneID" id="58229664"/>
<dbReference type="CDD" id="cd17589">
    <property type="entry name" value="REC_TPR"/>
    <property type="match status" value="1"/>
</dbReference>
<dbReference type="Pfam" id="PF00072">
    <property type="entry name" value="Response_reg"/>
    <property type="match status" value="1"/>
</dbReference>
<dbReference type="InterPro" id="IPR001789">
    <property type="entry name" value="Sig_transdc_resp-reg_receiver"/>
</dbReference>
<dbReference type="PANTHER" id="PTHR44591:SF3">
    <property type="entry name" value="RESPONSE REGULATORY DOMAIN-CONTAINING PROTEIN"/>
    <property type="match status" value="1"/>
</dbReference>
<evidence type="ECO:0000313" key="5">
    <source>
        <dbReference type="EMBL" id="KJY98017.1"/>
    </source>
</evidence>
<comment type="caution">
    <text evidence="2">Lacks conserved residue(s) required for the propagation of feature annotation.</text>
</comment>
<evidence type="ECO:0000259" key="4">
    <source>
        <dbReference type="PROSITE" id="PS50110"/>
    </source>
</evidence>
<dbReference type="InterPro" id="IPR011990">
    <property type="entry name" value="TPR-like_helical_dom_sf"/>
</dbReference>
<name>A0A0F4PRJ0_9GAMM</name>
<evidence type="ECO:0000256" key="1">
    <source>
        <dbReference type="ARBA" id="ARBA00022553"/>
    </source>
</evidence>
<dbReference type="PATRIC" id="fig|151081.8.peg.2376"/>
<dbReference type="Gene3D" id="1.25.40.10">
    <property type="entry name" value="Tetratricopeptide repeat domain"/>
    <property type="match status" value="2"/>
</dbReference>
<dbReference type="Proteomes" id="UP000033664">
    <property type="component" value="Unassembled WGS sequence"/>
</dbReference>
<dbReference type="RefSeq" id="WP_045979718.1">
    <property type="nucleotide sequence ID" value="NZ_JXXY01000011.1"/>
</dbReference>
<dbReference type="OrthoDB" id="7298659at2"/>
<dbReference type="PANTHER" id="PTHR44591">
    <property type="entry name" value="STRESS RESPONSE REGULATOR PROTEIN 1"/>
    <property type="match status" value="1"/>
</dbReference>
<protein>
    <submittedName>
        <fullName evidence="5">Chemotaxis protein CheY</fullName>
    </submittedName>
</protein>
<sequence>MAQQVSSSAHILIIEEQPLALSYMKQSLERLGYRRLRFAENAVVAKTLCKEDAFDLIICAFNLSKHQDGYQLYEELKVNKLIKGATGFIFISAETSGALVHSVLELHPDDFLVKPFNTLELKSRIERVVKRKRALKDIFQLMDDENYSKAVKMIDTKLASQQGYAAVLLRLKGDALLLQQQYEQAKTFFKSVLDIQKFTWARIGLVEALIGNNEHNLAHRMLKTLLERTETRLVAYDLLGQLEIKLNQFEQAQEYLSAATTMAPRNLERQESLSQVAQINHDYEQTYLAKRDIAKFARHSVHDNPEIYLNAARAGIDYALTTDQGEQISRVTRQTTKYLNDLKKQFPDAQQQTQVDVLNARLHYLKDEHHKAKMLIEQLVIDDSPIRSIDGALDQAKAYHELGFHTQAQALFNKIIDHCERYPERRSELQLKSVIQQQSERRDLRMGPRELNNHAVEKFKQGNYLLALEAFTQAFRVMPKNRSIALNLLQCLYEGSTRQGMTFNQQLANKCVSLLEQADLDAEMSERFEKIKQKYINKHSHIA</sequence>
<reference evidence="5 6" key="1">
    <citation type="journal article" date="2015" name="BMC Genomics">
        <title>Genome mining reveals unlocked bioactive potential of marine Gram-negative bacteria.</title>
        <authorList>
            <person name="Machado H."/>
            <person name="Sonnenschein E.C."/>
            <person name="Melchiorsen J."/>
            <person name="Gram L."/>
        </authorList>
    </citation>
    <scope>NUCLEOTIDE SEQUENCE [LARGE SCALE GENOMIC DNA]</scope>
    <source>
        <strain evidence="5 6">S3137</strain>
    </source>
</reference>
<dbReference type="SMART" id="SM00448">
    <property type="entry name" value="REC"/>
    <property type="match status" value="1"/>
</dbReference>
<dbReference type="InterPro" id="IPR019734">
    <property type="entry name" value="TPR_rpt"/>
</dbReference>
<organism evidence="5 6">
    <name type="scientific">Pseudoalteromonas ruthenica</name>
    <dbReference type="NCBI Taxonomy" id="151081"/>
    <lineage>
        <taxon>Bacteria</taxon>
        <taxon>Pseudomonadati</taxon>
        <taxon>Pseudomonadota</taxon>
        <taxon>Gammaproteobacteria</taxon>
        <taxon>Alteromonadales</taxon>
        <taxon>Pseudoalteromonadaceae</taxon>
        <taxon>Pseudoalteromonas</taxon>
    </lineage>
</organism>
<dbReference type="PROSITE" id="PS50110">
    <property type="entry name" value="RESPONSE_REGULATORY"/>
    <property type="match status" value="1"/>
</dbReference>
<dbReference type="SUPFAM" id="SSF48452">
    <property type="entry name" value="TPR-like"/>
    <property type="match status" value="2"/>
</dbReference>
<dbReference type="Pfam" id="PF13181">
    <property type="entry name" value="TPR_8"/>
    <property type="match status" value="1"/>
</dbReference>
<evidence type="ECO:0000313" key="6">
    <source>
        <dbReference type="Proteomes" id="UP000033664"/>
    </source>
</evidence>
<dbReference type="InterPro" id="IPR050595">
    <property type="entry name" value="Bact_response_regulator"/>
</dbReference>
<evidence type="ECO:0000256" key="2">
    <source>
        <dbReference type="PROSITE-ProRule" id="PRU00169"/>
    </source>
</evidence>
<keyword evidence="3" id="KW-0802">TPR repeat</keyword>
<proteinExistence type="predicted"/>
<dbReference type="Gene3D" id="3.40.50.2300">
    <property type="match status" value="1"/>
</dbReference>
<keyword evidence="6" id="KW-1185">Reference proteome</keyword>
<keyword evidence="1" id="KW-0597">Phosphoprotein</keyword>
<dbReference type="eggNOG" id="COG0784">
    <property type="taxonomic scope" value="Bacteria"/>
</dbReference>
<dbReference type="eggNOG" id="COG0457">
    <property type="taxonomic scope" value="Bacteria"/>
</dbReference>
<dbReference type="PROSITE" id="PS50005">
    <property type="entry name" value="TPR"/>
    <property type="match status" value="1"/>
</dbReference>
<dbReference type="EMBL" id="JXXZ01000011">
    <property type="protein sequence ID" value="KJY98017.1"/>
    <property type="molecule type" value="Genomic_DNA"/>
</dbReference>
<accession>A0A0F4PRJ0</accession>
<feature type="domain" description="Response regulatory" evidence="4">
    <location>
        <begin position="10"/>
        <end position="129"/>
    </location>
</feature>
<gene>
    <name evidence="5" type="ORF">TW72_14280</name>
</gene>
<comment type="caution">
    <text evidence="5">The sequence shown here is derived from an EMBL/GenBank/DDBJ whole genome shotgun (WGS) entry which is preliminary data.</text>
</comment>
<dbReference type="SUPFAM" id="SSF52172">
    <property type="entry name" value="CheY-like"/>
    <property type="match status" value="1"/>
</dbReference>
<dbReference type="AlphaFoldDB" id="A0A0F4PRJ0"/>
<dbReference type="SMART" id="SM00028">
    <property type="entry name" value="TPR"/>
    <property type="match status" value="4"/>
</dbReference>
<dbReference type="GO" id="GO:0000160">
    <property type="term" value="P:phosphorelay signal transduction system"/>
    <property type="evidence" value="ECO:0007669"/>
    <property type="project" value="InterPro"/>
</dbReference>
<evidence type="ECO:0000256" key="3">
    <source>
        <dbReference type="PROSITE-ProRule" id="PRU00339"/>
    </source>
</evidence>